<keyword evidence="3" id="KW-1185">Reference proteome</keyword>
<reference evidence="2 3" key="1">
    <citation type="submission" date="2020-01" db="EMBL/GenBank/DDBJ databases">
        <title>Sulfitobacter sediminilitoris sp. nov., isolated from a tidal flat.</title>
        <authorList>
            <person name="Park S."/>
            <person name="Yoon J.-H."/>
        </authorList>
    </citation>
    <scope>NUCLEOTIDE SEQUENCE [LARGE SCALE GENOMIC DNA]</scope>
    <source>
        <strain evidence="2 3">JBTF-M27</strain>
    </source>
</reference>
<dbReference type="EMBL" id="JAABNT010000012">
    <property type="protein sequence ID" value="NEK24147.1"/>
    <property type="molecule type" value="Genomic_DNA"/>
</dbReference>
<dbReference type="SUPFAM" id="SSF110849">
    <property type="entry name" value="ParB/Sulfiredoxin"/>
    <property type="match status" value="1"/>
</dbReference>
<proteinExistence type="predicted"/>
<sequence>MSKKKRVFDIDFEDVDVTLESSVPAGTEARRGPMAAAITENAAALTERQAAEAAIRAENDALAHEHVRLKKAGLITDLIPLDDIRTDKLTRDRAPGRDPEIDELKRSIREIGLSNPIRVEPVGDGFELIQGFRRVTAYRELFEETGDDAFARIPAGINAKGENLLRLYRRMVDENLVRRGVSFGEMAQLAINYRKQATEVEGYDHAVELLFASSGRQKRSYIRHFVRLLTETNGQIKHVDTIPRALGLQVVKRLDENPEAKGILNRLLAAKEGRTAEQEQALMSDFVAQMSVTPKKKVKLTTPRAAKTTFRLNRPDGDAKCTVADGRIELRLERDFSGVERKRLEEAVEAFLAALEG</sequence>
<organism evidence="2 3">
    <name type="scientific">Sulfitobacter sediminilitoris</name>
    <dbReference type="NCBI Taxonomy" id="2698830"/>
    <lineage>
        <taxon>Bacteria</taxon>
        <taxon>Pseudomonadati</taxon>
        <taxon>Pseudomonadota</taxon>
        <taxon>Alphaproteobacteria</taxon>
        <taxon>Rhodobacterales</taxon>
        <taxon>Roseobacteraceae</taxon>
        <taxon>Sulfitobacter</taxon>
    </lineage>
</organism>
<dbReference type="PANTHER" id="PTHR33375">
    <property type="entry name" value="CHROMOSOME-PARTITIONING PROTEIN PARB-RELATED"/>
    <property type="match status" value="1"/>
</dbReference>
<dbReference type="PANTHER" id="PTHR33375:SF1">
    <property type="entry name" value="CHROMOSOME-PARTITIONING PROTEIN PARB-RELATED"/>
    <property type="match status" value="1"/>
</dbReference>
<feature type="domain" description="ParB-like N-terminal" evidence="1">
    <location>
        <begin position="79"/>
        <end position="142"/>
    </location>
</feature>
<dbReference type="GO" id="GO:0005694">
    <property type="term" value="C:chromosome"/>
    <property type="evidence" value="ECO:0007669"/>
    <property type="project" value="TreeGrafter"/>
</dbReference>
<dbReference type="GO" id="GO:0007059">
    <property type="term" value="P:chromosome segregation"/>
    <property type="evidence" value="ECO:0007669"/>
    <property type="project" value="TreeGrafter"/>
</dbReference>
<protein>
    <submittedName>
        <fullName evidence="2">ParB N-terminal domain-containing protein</fullName>
    </submittedName>
</protein>
<dbReference type="Proteomes" id="UP000468591">
    <property type="component" value="Unassembled WGS sequence"/>
</dbReference>
<comment type="caution">
    <text evidence="2">The sequence shown here is derived from an EMBL/GenBank/DDBJ whole genome shotgun (WGS) entry which is preliminary data.</text>
</comment>
<dbReference type="GO" id="GO:0045881">
    <property type="term" value="P:positive regulation of sporulation resulting in formation of a cellular spore"/>
    <property type="evidence" value="ECO:0007669"/>
    <property type="project" value="TreeGrafter"/>
</dbReference>
<dbReference type="InterPro" id="IPR050336">
    <property type="entry name" value="Chromosome_partition/occlusion"/>
</dbReference>
<dbReference type="Pfam" id="PF02195">
    <property type="entry name" value="ParB_N"/>
    <property type="match status" value="1"/>
</dbReference>
<gene>
    <name evidence="2" type="ORF">GV827_17300</name>
</gene>
<dbReference type="AlphaFoldDB" id="A0A6P0CE21"/>
<dbReference type="InterPro" id="IPR036086">
    <property type="entry name" value="ParB/Sulfiredoxin_sf"/>
</dbReference>
<evidence type="ECO:0000259" key="1">
    <source>
        <dbReference type="Pfam" id="PF02195"/>
    </source>
</evidence>
<name>A0A6P0CE21_9RHOB</name>
<evidence type="ECO:0000313" key="3">
    <source>
        <dbReference type="Proteomes" id="UP000468591"/>
    </source>
</evidence>
<dbReference type="InterPro" id="IPR003115">
    <property type="entry name" value="ParB_N"/>
</dbReference>
<dbReference type="RefSeq" id="WP_164355067.1">
    <property type="nucleotide sequence ID" value="NZ_JAABNT010000012.1"/>
</dbReference>
<accession>A0A6P0CE21</accession>
<evidence type="ECO:0000313" key="2">
    <source>
        <dbReference type="EMBL" id="NEK24147.1"/>
    </source>
</evidence>
<dbReference type="Gene3D" id="3.90.1530.30">
    <property type="match status" value="1"/>
</dbReference>